<dbReference type="Pfam" id="PF12833">
    <property type="entry name" value="HTH_18"/>
    <property type="match status" value="1"/>
</dbReference>
<sequence length="673" mass="78701">MFPKIYYLSEPMTYPIRCFDSMILVLSLEDEITIKKDGKLYSDDSLYLINESELYEIHSKSALLFYMPNELFRAQKIDIFDHHYTIQQHDILKTNLITLFNYYQRQEHTSESARKLLAQVIQDITRVKSPVNSNSTDILDGIVDFIRQNIQQHVTLEMLSKRFYVSTSHISMLFKNRLNISFHEYTASLRIAKSMKDISTYDKKIKIIANIWSYPSPTNYIIHFKKYLGVTPKKYKSLSIQAKTIPLDILESDYEVLKKIKYDSPEKKKDIHVTIDDASITDRPFSYFNLVDIGPFDNIDMIINEPIFRYKNFSNYKLKSYIYVSESFEQTINDYQQEGIVKLRKLLKTQVAIAIKLSDFKSYQFIVKIIEDLHFLESEHLPSTDNKGRVLFLLDTNKMSTDDIKRIKSDIYDTQISKAIDITDFFINGQQLDDSILELRADFYAIDFKKMREHYQSTEQHVPFSTMQSSLYEFLAQNKLTQKAIFLNYESFYTPSILNNKGLFLAESLKSRDFLVGATIRFTHPVSDKPYISIFDSIENKTTYFFLGLMLLNFAKYACYYGDQHVVTRTMHGYNVLAYNSAEYTRNFHIQTPDNIEQSNLLISTEVLNNEYGDVDSMIDQTVTDKSHFPDSLKFKLSQYNSPHINVQQHDFEEGAYTVTVPPKSIALLTIYT</sequence>
<dbReference type="EMBL" id="PPRF01000020">
    <property type="protein sequence ID" value="PNZ28605.1"/>
    <property type="molecule type" value="Genomic_DNA"/>
</dbReference>
<dbReference type="SUPFAM" id="SSF46689">
    <property type="entry name" value="Homeodomain-like"/>
    <property type="match status" value="1"/>
</dbReference>
<dbReference type="PANTHER" id="PTHR43280:SF28">
    <property type="entry name" value="HTH-TYPE TRANSCRIPTIONAL ACTIVATOR RHAS"/>
    <property type="match status" value="1"/>
</dbReference>
<keyword evidence="1" id="KW-0805">Transcription regulation</keyword>
<dbReference type="InterPro" id="IPR018060">
    <property type="entry name" value="HTH_AraC"/>
</dbReference>
<evidence type="ECO:0000256" key="3">
    <source>
        <dbReference type="ARBA" id="ARBA00023163"/>
    </source>
</evidence>
<dbReference type="OrthoDB" id="2412343at2"/>
<feature type="domain" description="HTH araC/xylS-type" evidence="4">
    <location>
        <begin position="140"/>
        <end position="238"/>
    </location>
</feature>
<reference evidence="5 6" key="1">
    <citation type="submission" date="2017-08" db="EMBL/GenBank/DDBJ databases">
        <title>Draft genome sequences of 64 type strains of genus Staph aureus.</title>
        <authorList>
            <person name="Cole K."/>
            <person name="Golubchik T."/>
            <person name="Russell J."/>
            <person name="Foster D."/>
            <person name="Llewelyn M."/>
            <person name="Wilson D."/>
            <person name="Crook D."/>
            <person name="Paul J."/>
        </authorList>
    </citation>
    <scope>NUCLEOTIDE SEQUENCE [LARGE SCALE GENOMIC DNA]</scope>
    <source>
        <strain evidence="5 6">DSM 21968</strain>
    </source>
</reference>
<dbReference type="Proteomes" id="UP000242752">
    <property type="component" value="Unassembled WGS sequence"/>
</dbReference>
<keyword evidence="2" id="KW-0238">DNA-binding</keyword>
<evidence type="ECO:0000313" key="6">
    <source>
        <dbReference type="Proteomes" id="UP000242752"/>
    </source>
</evidence>
<dbReference type="PROSITE" id="PS01124">
    <property type="entry name" value="HTH_ARAC_FAMILY_2"/>
    <property type="match status" value="1"/>
</dbReference>
<protein>
    <recommendedName>
        <fullName evidence="4">HTH araC/xylS-type domain-containing protein</fullName>
    </recommendedName>
</protein>
<evidence type="ECO:0000259" key="4">
    <source>
        <dbReference type="PROSITE" id="PS01124"/>
    </source>
</evidence>
<dbReference type="GO" id="GO:0043565">
    <property type="term" value="F:sequence-specific DNA binding"/>
    <property type="evidence" value="ECO:0007669"/>
    <property type="project" value="InterPro"/>
</dbReference>
<accession>A0A2K3YSL9</accession>
<dbReference type="PANTHER" id="PTHR43280">
    <property type="entry name" value="ARAC-FAMILY TRANSCRIPTIONAL REGULATOR"/>
    <property type="match status" value="1"/>
</dbReference>
<comment type="caution">
    <text evidence="5">The sequence shown here is derived from an EMBL/GenBank/DDBJ whole genome shotgun (WGS) entry which is preliminary data.</text>
</comment>
<organism evidence="5 6">
    <name type="scientific">Staphylococcus rostri</name>
    <dbReference type="NCBI Taxonomy" id="522262"/>
    <lineage>
        <taxon>Bacteria</taxon>
        <taxon>Bacillati</taxon>
        <taxon>Bacillota</taxon>
        <taxon>Bacilli</taxon>
        <taxon>Bacillales</taxon>
        <taxon>Staphylococcaceae</taxon>
        <taxon>Staphylococcus</taxon>
    </lineage>
</organism>
<dbReference type="InterPro" id="IPR009057">
    <property type="entry name" value="Homeodomain-like_sf"/>
</dbReference>
<proteinExistence type="predicted"/>
<name>A0A2K3YSL9_9STAP</name>
<dbReference type="RefSeq" id="WP_103357732.1">
    <property type="nucleotide sequence ID" value="NZ_PPRF01000020.1"/>
</dbReference>
<evidence type="ECO:0000256" key="2">
    <source>
        <dbReference type="ARBA" id="ARBA00023125"/>
    </source>
</evidence>
<keyword evidence="3" id="KW-0804">Transcription</keyword>
<evidence type="ECO:0000256" key="1">
    <source>
        <dbReference type="ARBA" id="ARBA00023015"/>
    </source>
</evidence>
<gene>
    <name evidence="5" type="ORF">CD122_04075</name>
</gene>
<dbReference type="GO" id="GO:0003700">
    <property type="term" value="F:DNA-binding transcription factor activity"/>
    <property type="evidence" value="ECO:0007669"/>
    <property type="project" value="InterPro"/>
</dbReference>
<dbReference type="AlphaFoldDB" id="A0A2K3YSL9"/>
<keyword evidence="6" id="KW-1185">Reference proteome</keyword>
<dbReference type="Gene3D" id="1.10.10.60">
    <property type="entry name" value="Homeodomain-like"/>
    <property type="match status" value="2"/>
</dbReference>
<dbReference type="SMART" id="SM00342">
    <property type="entry name" value="HTH_ARAC"/>
    <property type="match status" value="1"/>
</dbReference>
<evidence type="ECO:0000313" key="5">
    <source>
        <dbReference type="EMBL" id="PNZ28605.1"/>
    </source>
</evidence>